<comment type="caution">
    <text evidence="3">The sequence shown here is derived from an EMBL/GenBank/DDBJ whole genome shotgun (WGS) entry which is preliminary data.</text>
</comment>
<feature type="non-terminal residue" evidence="3">
    <location>
        <position position="1"/>
    </location>
</feature>
<keyword evidence="4" id="KW-1185">Reference proteome</keyword>
<dbReference type="Pfam" id="PF05970">
    <property type="entry name" value="PIF1"/>
    <property type="match status" value="1"/>
</dbReference>
<feature type="domain" description="DNA helicase Pif1-like DEAD-box helicase" evidence="2">
    <location>
        <begin position="2"/>
        <end position="131"/>
    </location>
</feature>
<comment type="catalytic activity">
    <reaction evidence="1">
        <text>ATP + H2O = ADP + phosphate + H(+)</text>
        <dbReference type="Rhea" id="RHEA:13065"/>
        <dbReference type="ChEBI" id="CHEBI:15377"/>
        <dbReference type="ChEBI" id="CHEBI:15378"/>
        <dbReference type="ChEBI" id="CHEBI:30616"/>
        <dbReference type="ChEBI" id="CHEBI:43474"/>
        <dbReference type="ChEBI" id="CHEBI:456216"/>
        <dbReference type="EC" id="5.6.2.3"/>
    </reaction>
</comment>
<dbReference type="PANTHER" id="PTHR47642">
    <property type="entry name" value="ATP-DEPENDENT DNA HELICASE"/>
    <property type="match status" value="1"/>
</dbReference>
<evidence type="ECO:0000259" key="2">
    <source>
        <dbReference type="Pfam" id="PF05970"/>
    </source>
</evidence>
<dbReference type="EC" id="5.6.2.3" evidence="1"/>
<dbReference type="Gene3D" id="3.40.50.300">
    <property type="entry name" value="P-loop containing nucleotide triphosphate hydrolases"/>
    <property type="match status" value="1"/>
</dbReference>
<keyword evidence="1" id="KW-0227">DNA damage</keyword>
<evidence type="ECO:0000313" key="3">
    <source>
        <dbReference type="EMBL" id="KAL3854691.1"/>
    </source>
</evidence>
<comment type="similarity">
    <text evidence="1">Belongs to the helicase family.</text>
</comment>
<dbReference type="InterPro" id="IPR051055">
    <property type="entry name" value="PIF1_helicase"/>
</dbReference>
<dbReference type="InterPro" id="IPR027417">
    <property type="entry name" value="P-loop_NTPase"/>
</dbReference>
<dbReference type="GO" id="GO:0006281">
    <property type="term" value="P:DNA repair"/>
    <property type="evidence" value="ECO:0007669"/>
    <property type="project" value="UniProtKB-KW"/>
</dbReference>
<protein>
    <recommendedName>
        <fullName evidence="1">ATP-dependent DNA helicase</fullName>
        <ecNumber evidence="1">5.6.2.3</ecNumber>
    </recommendedName>
</protein>
<dbReference type="PANTHER" id="PTHR47642:SF5">
    <property type="entry name" value="ATP-DEPENDENT DNA HELICASE"/>
    <property type="match status" value="1"/>
</dbReference>
<keyword evidence="1" id="KW-0378">Hydrolase</keyword>
<dbReference type="GO" id="GO:0043139">
    <property type="term" value="F:5'-3' DNA helicase activity"/>
    <property type="evidence" value="ECO:0007669"/>
    <property type="project" value="UniProtKB-EC"/>
</dbReference>
<dbReference type="InterPro" id="IPR010285">
    <property type="entry name" value="DNA_helicase_pif1-like_DEAD"/>
</dbReference>
<keyword evidence="1" id="KW-0067">ATP-binding</keyword>
<keyword evidence="1" id="KW-0234">DNA repair</keyword>
<keyword evidence="1" id="KW-0233">DNA recombination</keyword>
<evidence type="ECO:0000313" key="4">
    <source>
        <dbReference type="Proteomes" id="UP001634394"/>
    </source>
</evidence>
<sequence>QAGTGKSFLVNNHSKRLKEIGKSVYLTASTGIAAAQLHGMTIHKFSGIQDGRLPDNILIEKIKNNEDIVDIKRRIMNVDTLFIDEMSMLSLKLFLQIEKVLRTVKESNFTFGGIQIIVSGDFFELKPVPNHVYHDRRELIIRYEKIHSLIPHHYVLSQVHKQTEGNLNILFK</sequence>
<dbReference type="GO" id="GO:0005524">
    <property type="term" value="F:ATP binding"/>
    <property type="evidence" value="ECO:0007669"/>
    <property type="project" value="UniProtKB-KW"/>
</dbReference>
<organism evidence="3 4">
    <name type="scientific">Sinanodonta woodiana</name>
    <name type="common">Chinese pond mussel</name>
    <name type="synonym">Anodonta woodiana</name>
    <dbReference type="NCBI Taxonomy" id="1069815"/>
    <lineage>
        <taxon>Eukaryota</taxon>
        <taxon>Metazoa</taxon>
        <taxon>Spiralia</taxon>
        <taxon>Lophotrochozoa</taxon>
        <taxon>Mollusca</taxon>
        <taxon>Bivalvia</taxon>
        <taxon>Autobranchia</taxon>
        <taxon>Heteroconchia</taxon>
        <taxon>Palaeoheterodonta</taxon>
        <taxon>Unionida</taxon>
        <taxon>Unionoidea</taxon>
        <taxon>Unionidae</taxon>
        <taxon>Unioninae</taxon>
        <taxon>Sinanodonta</taxon>
    </lineage>
</organism>
<name>A0ABD3UZ17_SINWO</name>
<reference evidence="3 4" key="1">
    <citation type="submission" date="2024-11" db="EMBL/GenBank/DDBJ databases">
        <title>Chromosome-level genome assembly of the freshwater bivalve Anodonta woodiana.</title>
        <authorList>
            <person name="Chen X."/>
        </authorList>
    </citation>
    <scope>NUCLEOTIDE SEQUENCE [LARGE SCALE GENOMIC DNA]</scope>
    <source>
        <strain evidence="3">MN2024</strain>
        <tissue evidence="3">Gills</tissue>
    </source>
</reference>
<dbReference type="AlphaFoldDB" id="A0ABD3UZ17"/>
<dbReference type="EMBL" id="JBJQND010000014">
    <property type="protein sequence ID" value="KAL3854691.1"/>
    <property type="molecule type" value="Genomic_DNA"/>
</dbReference>
<gene>
    <name evidence="3" type="ORF">ACJMK2_013949</name>
</gene>
<accession>A0ABD3UZ17</accession>
<dbReference type="GO" id="GO:0006310">
    <property type="term" value="P:DNA recombination"/>
    <property type="evidence" value="ECO:0007669"/>
    <property type="project" value="UniProtKB-KW"/>
</dbReference>
<comment type="cofactor">
    <cofactor evidence="1">
        <name>Mg(2+)</name>
        <dbReference type="ChEBI" id="CHEBI:18420"/>
    </cofactor>
</comment>
<evidence type="ECO:0000256" key="1">
    <source>
        <dbReference type="RuleBase" id="RU363044"/>
    </source>
</evidence>
<dbReference type="SUPFAM" id="SSF52540">
    <property type="entry name" value="P-loop containing nucleoside triphosphate hydrolases"/>
    <property type="match status" value="1"/>
</dbReference>
<proteinExistence type="inferred from homology"/>
<keyword evidence="1" id="KW-0547">Nucleotide-binding</keyword>
<dbReference type="Proteomes" id="UP001634394">
    <property type="component" value="Unassembled WGS sequence"/>
</dbReference>
<keyword evidence="1" id="KW-0347">Helicase</keyword>
<dbReference type="GO" id="GO:0016787">
    <property type="term" value="F:hydrolase activity"/>
    <property type="evidence" value="ECO:0007669"/>
    <property type="project" value="UniProtKB-KW"/>
</dbReference>